<evidence type="ECO:0000313" key="3">
    <source>
        <dbReference type="EMBL" id="OGG23972.1"/>
    </source>
</evidence>
<organism evidence="3 4">
    <name type="scientific">Candidatus Gottesmanbacteria bacterium RIFCSPLOWO2_01_FULL_43_11b</name>
    <dbReference type="NCBI Taxonomy" id="1798392"/>
    <lineage>
        <taxon>Bacteria</taxon>
        <taxon>Candidatus Gottesmaniibacteriota</taxon>
    </lineage>
</organism>
<accession>A0A1F6AHN2</accession>
<dbReference type="EMBL" id="MFJV01000001">
    <property type="protein sequence ID" value="OGG23972.1"/>
    <property type="molecule type" value="Genomic_DNA"/>
</dbReference>
<keyword evidence="1" id="KW-0547">Nucleotide-binding</keyword>
<dbReference type="InterPro" id="IPR036086">
    <property type="entry name" value="ParB/Sulfiredoxin_sf"/>
</dbReference>
<keyword evidence="2" id="KW-0067">ATP-binding</keyword>
<protein>
    <recommendedName>
        <fullName evidence="5">ParB/Sulfiredoxin domain-containing protein</fullName>
    </recommendedName>
</protein>
<evidence type="ECO:0000256" key="1">
    <source>
        <dbReference type="ARBA" id="ARBA00022741"/>
    </source>
</evidence>
<dbReference type="STRING" id="1798392.A3A79_02105"/>
<comment type="caution">
    <text evidence="3">The sequence shown here is derived from an EMBL/GenBank/DDBJ whole genome shotgun (WGS) entry which is preliminary data.</text>
</comment>
<dbReference type="Gene3D" id="3.90.1530.10">
    <property type="entry name" value="Conserved hypothetical protein from pyrococcus furiosus pfu- 392566-001, ParB domain"/>
    <property type="match status" value="1"/>
</dbReference>
<evidence type="ECO:0008006" key="5">
    <source>
        <dbReference type="Google" id="ProtNLM"/>
    </source>
</evidence>
<gene>
    <name evidence="3" type="ORF">A3A79_02105</name>
</gene>
<evidence type="ECO:0000313" key="4">
    <source>
        <dbReference type="Proteomes" id="UP000178759"/>
    </source>
</evidence>
<proteinExistence type="predicted"/>
<name>A0A1F6AHN2_9BACT</name>
<evidence type="ECO:0000256" key="2">
    <source>
        <dbReference type="ARBA" id="ARBA00022840"/>
    </source>
</evidence>
<sequence length="272" mass="30840">MEPDLRLVPLNAIERQEEGDKERIERLVKGMTSTGVIHDPPIVAAGLNGKKLIQLDGVTRLSSLPRLGCSHVVVQYVDYNDSSQVLIKSWVHVSKVNPTEFVRRIKSMKGVKTENFQLGLGLTLTGHPLAAVTIIFRNGKGLSVIGSSNLIAKVRLMKRVVDLYATLIARDREVSIEGMTELKQFFQKHPEKNVALFFPSFASHEIYALMKKSITLPQGVTRHIVNGRVLNIDYPIKMLHKDTPNTEKRKYFENFLKNLQLRFYEESTFVVE</sequence>
<dbReference type="InterPro" id="IPR023098">
    <property type="entry name" value="SerK/SbnI_C"/>
</dbReference>
<dbReference type="AlphaFoldDB" id="A0A1F6AHN2"/>
<reference evidence="3 4" key="1">
    <citation type="journal article" date="2016" name="Nat. Commun.">
        <title>Thousands of microbial genomes shed light on interconnected biogeochemical processes in an aquifer system.</title>
        <authorList>
            <person name="Anantharaman K."/>
            <person name="Brown C.T."/>
            <person name="Hug L.A."/>
            <person name="Sharon I."/>
            <person name="Castelle C.J."/>
            <person name="Probst A.J."/>
            <person name="Thomas B.C."/>
            <person name="Singh A."/>
            <person name="Wilkins M.J."/>
            <person name="Karaoz U."/>
            <person name="Brodie E.L."/>
            <person name="Williams K.H."/>
            <person name="Hubbard S.S."/>
            <person name="Banfield J.F."/>
        </authorList>
    </citation>
    <scope>NUCLEOTIDE SEQUENCE [LARGE SCALE GENOMIC DNA]</scope>
</reference>
<dbReference type="Proteomes" id="UP000178759">
    <property type="component" value="Unassembled WGS sequence"/>
</dbReference>
<dbReference type="GO" id="GO:0005524">
    <property type="term" value="F:ATP binding"/>
    <property type="evidence" value="ECO:0007669"/>
    <property type="project" value="UniProtKB-KW"/>
</dbReference>
<dbReference type="SUPFAM" id="SSF110849">
    <property type="entry name" value="ParB/Sulfiredoxin"/>
    <property type="match status" value="1"/>
</dbReference>
<dbReference type="Gene3D" id="3.30.1760.10">
    <property type="entry name" value="Conserved hypothetical protein from pyrococcus furiosus pfu- 392566-001, domain 2"/>
    <property type="match status" value="1"/>
</dbReference>